<proteinExistence type="predicted"/>
<evidence type="ECO:0000313" key="3">
    <source>
        <dbReference type="Proteomes" id="UP000031668"/>
    </source>
</evidence>
<keyword evidence="1" id="KW-0472">Membrane</keyword>
<protein>
    <submittedName>
        <fullName evidence="2">Uncharacterized protein</fullName>
    </submittedName>
</protein>
<keyword evidence="3" id="KW-1185">Reference proteome</keyword>
<feature type="transmembrane region" description="Helical" evidence="1">
    <location>
        <begin position="65"/>
        <end position="84"/>
    </location>
</feature>
<keyword evidence="1" id="KW-0812">Transmembrane</keyword>
<keyword evidence="1" id="KW-1133">Transmembrane helix</keyword>
<dbReference type="AlphaFoldDB" id="A0A0C2NKZ3"/>
<gene>
    <name evidence="2" type="ORF">RF11_00731</name>
</gene>
<comment type="caution">
    <text evidence="2">The sequence shown here is derived from an EMBL/GenBank/DDBJ whole genome shotgun (WGS) entry which is preliminary data.</text>
</comment>
<sequence>MKVLCIYWNDGKIENHKNSCLTPPGTNSVCQLIFHISLSTCVLAVQSDLSYRKINTERLKLSISAYYRVFGLILSVSGSISLFIQGLTNFRFNFVVLKMDKIIHTKDLRFQPSNEILNYFAVENIF</sequence>
<accession>A0A0C2NKZ3</accession>
<evidence type="ECO:0000313" key="2">
    <source>
        <dbReference type="EMBL" id="KII74652.1"/>
    </source>
</evidence>
<organism evidence="2 3">
    <name type="scientific">Thelohanellus kitauei</name>
    <name type="common">Myxosporean</name>
    <dbReference type="NCBI Taxonomy" id="669202"/>
    <lineage>
        <taxon>Eukaryota</taxon>
        <taxon>Metazoa</taxon>
        <taxon>Cnidaria</taxon>
        <taxon>Myxozoa</taxon>
        <taxon>Myxosporea</taxon>
        <taxon>Bivalvulida</taxon>
        <taxon>Platysporina</taxon>
        <taxon>Myxobolidae</taxon>
        <taxon>Thelohanellus</taxon>
    </lineage>
</organism>
<dbReference type="EMBL" id="JWZT01000332">
    <property type="protein sequence ID" value="KII74652.1"/>
    <property type="molecule type" value="Genomic_DNA"/>
</dbReference>
<dbReference type="Proteomes" id="UP000031668">
    <property type="component" value="Unassembled WGS sequence"/>
</dbReference>
<reference evidence="2 3" key="1">
    <citation type="journal article" date="2014" name="Genome Biol. Evol.">
        <title>The genome of the myxosporean Thelohanellus kitauei shows adaptations to nutrient acquisition within its fish host.</title>
        <authorList>
            <person name="Yang Y."/>
            <person name="Xiong J."/>
            <person name="Zhou Z."/>
            <person name="Huo F."/>
            <person name="Miao W."/>
            <person name="Ran C."/>
            <person name="Liu Y."/>
            <person name="Zhang J."/>
            <person name="Feng J."/>
            <person name="Wang M."/>
            <person name="Wang M."/>
            <person name="Wang L."/>
            <person name="Yao B."/>
        </authorList>
    </citation>
    <scope>NUCLEOTIDE SEQUENCE [LARGE SCALE GENOMIC DNA]</scope>
    <source>
        <strain evidence="2">Wuqing</strain>
    </source>
</reference>
<evidence type="ECO:0000256" key="1">
    <source>
        <dbReference type="SAM" id="Phobius"/>
    </source>
</evidence>
<name>A0A0C2NKZ3_THEKT</name>